<dbReference type="GO" id="GO:0016301">
    <property type="term" value="F:kinase activity"/>
    <property type="evidence" value="ECO:0007669"/>
    <property type="project" value="UniProtKB-KW"/>
</dbReference>
<comment type="caution">
    <text evidence="3">The sequence shown here is derived from an EMBL/GenBank/DDBJ whole genome shotgun (WGS) entry which is preliminary data.</text>
</comment>
<organism evidence="3 4">
    <name type="scientific">Hibiscus syriacus</name>
    <name type="common">Rose of Sharon</name>
    <dbReference type="NCBI Taxonomy" id="106335"/>
    <lineage>
        <taxon>Eukaryota</taxon>
        <taxon>Viridiplantae</taxon>
        <taxon>Streptophyta</taxon>
        <taxon>Embryophyta</taxon>
        <taxon>Tracheophyta</taxon>
        <taxon>Spermatophyta</taxon>
        <taxon>Magnoliopsida</taxon>
        <taxon>eudicotyledons</taxon>
        <taxon>Gunneridae</taxon>
        <taxon>Pentapetalae</taxon>
        <taxon>rosids</taxon>
        <taxon>malvids</taxon>
        <taxon>Malvales</taxon>
        <taxon>Malvaceae</taxon>
        <taxon>Malvoideae</taxon>
        <taxon>Hibiscus</taxon>
    </lineage>
</organism>
<dbReference type="AlphaFoldDB" id="A0A6A2WME6"/>
<name>A0A6A2WME6_HIBSY</name>
<sequence length="507" mass="57695">MMLMNLKKFRILSTIFGGINPKLNGVVTALKARETTLTFEEVFDKLIDHEKDLKRQEEWLITPLSVNYVQRGRGNHASRPLNKGNYRGNNFDPNFRNRKKQTLAENSVQGPQRSTYQLCGKYGHDAKRCWRYIVTQNQQEQATKRILDIHERFHMEGAKPTSTPMSTTTVIKANDGSGVKNATEFRQILGSLQYVLLTRPDIAYSVNRLQQYMHGPKASQWAMAKRILRYLKGTVNHGLFLKKGNATTITAFSDADWGGNRDDRTSTSGYVVYLGDNPISWKSTKKRTVAWSSTEAEYRSLANAAAEVKWLINLLQELHIPIEKPPNLLCDATYLSANPVFHSRMKHVALDHHFVRQQVQENELKVQYVSSTEHYADGLRKPLSRQRFEHLWNKNGVLDGSSFLRGHVKRNVANASWKSDLKLLISSRVRRIPKFSIVAWMAMLNRCLLGLGVHMGLSIETDMCFLCGTASETREHLFLSAALLRNYRDPSLIYVALNVELAAGTVS</sequence>
<evidence type="ECO:0000313" key="4">
    <source>
        <dbReference type="Proteomes" id="UP000436088"/>
    </source>
</evidence>
<dbReference type="EMBL" id="VEPZ02001723">
    <property type="protein sequence ID" value="KAE8661273.1"/>
    <property type="molecule type" value="Genomic_DNA"/>
</dbReference>
<proteinExistence type="predicted"/>
<dbReference type="Pfam" id="PF13966">
    <property type="entry name" value="zf-RVT"/>
    <property type="match status" value="1"/>
</dbReference>
<evidence type="ECO:0000313" key="3">
    <source>
        <dbReference type="EMBL" id="KAE8661273.1"/>
    </source>
</evidence>
<gene>
    <name evidence="3" type="ORF">F3Y22_tig00116925pilonHSYRG00063</name>
</gene>
<dbReference type="CDD" id="cd09272">
    <property type="entry name" value="RNase_HI_RT_Ty1"/>
    <property type="match status" value="1"/>
</dbReference>
<evidence type="ECO:0000259" key="2">
    <source>
        <dbReference type="Pfam" id="PF13966"/>
    </source>
</evidence>
<dbReference type="PANTHER" id="PTHR11439">
    <property type="entry name" value="GAG-POL-RELATED RETROTRANSPOSON"/>
    <property type="match status" value="1"/>
</dbReference>
<dbReference type="Proteomes" id="UP000436088">
    <property type="component" value="Unassembled WGS sequence"/>
</dbReference>
<protein>
    <submittedName>
        <fullName evidence="3">Serine/threonine-protein kinase PBS1-like</fullName>
    </submittedName>
</protein>
<feature type="domain" description="Reverse transcriptase zinc-binding" evidence="2">
    <location>
        <begin position="431"/>
        <end position="483"/>
    </location>
</feature>
<reference evidence="3" key="1">
    <citation type="submission" date="2019-09" db="EMBL/GenBank/DDBJ databases">
        <title>Draft genome information of white flower Hibiscus syriacus.</title>
        <authorList>
            <person name="Kim Y.-M."/>
        </authorList>
    </citation>
    <scope>NUCLEOTIDE SEQUENCE [LARGE SCALE GENOMIC DNA]</scope>
    <source>
        <strain evidence="3">YM2019G1</strain>
    </source>
</reference>
<feature type="region of interest" description="Disordered" evidence="1">
    <location>
        <begin position="72"/>
        <end position="96"/>
    </location>
</feature>
<accession>A0A6A2WME6</accession>
<evidence type="ECO:0000256" key="1">
    <source>
        <dbReference type="SAM" id="MobiDB-lite"/>
    </source>
</evidence>
<dbReference type="SUPFAM" id="SSF56672">
    <property type="entry name" value="DNA/RNA polymerases"/>
    <property type="match status" value="1"/>
</dbReference>
<dbReference type="InterPro" id="IPR043502">
    <property type="entry name" value="DNA/RNA_pol_sf"/>
</dbReference>
<keyword evidence="4" id="KW-1185">Reference proteome</keyword>
<dbReference type="InterPro" id="IPR026960">
    <property type="entry name" value="RVT-Znf"/>
</dbReference>
<dbReference type="PANTHER" id="PTHR11439:SF450">
    <property type="entry name" value="REVERSE TRANSCRIPTASE TY1_COPIA-TYPE DOMAIN-CONTAINING PROTEIN"/>
    <property type="match status" value="1"/>
</dbReference>